<gene>
    <name evidence="1" type="ORF">CKO21_18680</name>
</gene>
<dbReference type="AlphaFoldDB" id="A0A934QLS6"/>
<dbReference type="RefSeq" id="WP_027289666.1">
    <property type="nucleotide sequence ID" value="NZ_NRRE01000035.1"/>
</dbReference>
<evidence type="ECO:0000313" key="2">
    <source>
        <dbReference type="Proteomes" id="UP000778970"/>
    </source>
</evidence>
<proteinExistence type="predicted"/>
<protein>
    <submittedName>
        <fullName evidence="1">DUF1491 domain-containing protein</fullName>
    </submittedName>
</protein>
<dbReference type="Gene3D" id="3.40.1530.20">
    <property type="entry name" value="Protein of unknown function (DUF1491)"/>
    <property type="match status" value="1"/>
</dbReference>
<dbReference type="Proteomes" id="UP000778970">
    <property type="component" value="Unassembled WGS sequence"/>
</dbReference>
<reference evidence="1" key="2">
    <citation type="journal article" date="2020" name="Microorganisms">
        <title>Osmotic Adaptation and Compatible Solute Biosynthesis of Phototrophic Bacteria as Revealed from Genome Analyses.</title>
        <authorList>
            <person name="Imhoff J.F."/>
            <person name="Rahn T."/>
            <person name="Kunzel S."/>
            <person name="Keller A."/>
            <person name="Neulinger S.C."/>
        </authorList>
    </citation>
    <scope>NUCLEOTIDE SEQUENCE</scope>
    <source>
        <strain evidence="1">DSM 9154</strain>
    </source>
</reference>
<dbReference type="Pfam" id="PF07372">
    <property type="entry name" value="DUF1491"/>
    <property type="match status" value="1"/>
</dbReference>
<name>A0A934QLS6_9PROT</name>
<dbReference type="InterPro" id="IPR009964">
    <property type="entry name" value="DUF1491"/>
</dbReference>
<keyword evidence="2" id="KW-1185">Reference proteome</keyword>
<evidence type="ECO:0000313" key="1">
    <source>
        <dbReference type="EMBL" id="MBK1699277.1"/>
    </source>
</evidence>
<dbReference type="EMBL" id="NRRE01000035">
    <property type="protein sequence ID" value="MBK1699277.1"/>
    <property type="molecule type" value="Genomic_DNA"/>
</dbReference>
<reference evidence="1" key="1">
    <citation type="submission" date="2017-08" db="EMBL/GenBank/DDBJ databases">
        <authorList>
            <person name="Imhoff J.F."/>
            <person name="Rahn T."/>
            <person name="Kuenzel S."/>
            <person name="Neulinger S.C."/>
        </authorList>
    </citation>
    <scope>NUCLEOTIDE SEQUENCE</scope>
    <source>
        <strain evidence="1">DSM 9154</strain>
    </source>
</reference>
<comment type="caution">
    <text evidence="1">The sequence shown here is derived from an EMBL/GenBank/DDBJ whole genome shotgun (WGS) entry which is preliminary data.</text>
</comment>
<sequence>MANDRIPTHLWIGGHLRRCHAEGVFVTVAHKGDPTGGLVVLKLNMLEHGCRVLSQTRDLDGELAWMPALEGKTVPEADADAYIQRAIKRDPDLWAVEVEDKSGWHPFEGRVLS</sequence>
<organism evidence="1 2">
    <name type="scientific">Rhodovibrio salinarum</name>
    <dbReference type="NCBI Taxonomy" id="1087"/>
    <lineage>
        <taxon>Bacteria</taxon>
        <taxon>Pseudomonadati</taxon>
        <taxon>Pseudomonadota</taxon>
        <taxon>Alphaproteobacteria</taxon>
        <taxon>Rhodospirillales</taxon>
        <taxon>Rhodovibrionaceae</taxon>
        <taxon>Rhodovibrio</taxon>
    </lineage>
</organism>
<accession>A0A934QLS6</accession>